<dbReference type="EMBL" id="ML122300">
    <property type="protein sequence ID" value="RPD54938.1"/>
    <property type="molecule type" value="Genomic_DNA"/>
</dbReference>
<feature type="region of interest" description="Disordered" evidence="1">
    <location>
        <begin position="241"/>
        <end position="262"/>
    </location>
</feature>
<accession>A0A5C2RTA0</accession>
<reference evidence="2" key="1">
    <citation type="journal article" date="2018" name="Genome Biol. Evol.">
        <title>Genomics and development of Lentinus tigrinus, a white-rot wood-decaying mushroom with dimorphic fruiting bodies.</title>
        <authorList>
            <person name="Wu B."/>
            <person name="Xu Z."/>
            <person name="Knudson A."/>
            <person name="Carlson A."/>
            <person name="Chen N."/>
            <person name="Kovaka S."/>
            <person name="LaButti K."/>
            <person name="Lipzen A."/>
            <person name="Pennachio C."/>
            <person name="Riley R."/>
            <person name="Schakwitz W."/>
            <person name="Umezawa K."/>
            <person name="Ohm R.A."/>
            <person name="Grigoriev I.V."/>
            <person name="Nagy L.G."/>
            <person name="Gibbons J."/>
            <person name="Hibbett D."/>
        </authorList>
    </citation>
    <scope>NUCLEOTIDE SEQUENCE [LARGE SCALE GENOMIC DNA]</scope>
    <source>
        <strain evidence="2">ALCF2SS1-6</strain>
    </source>
</reference>
<evidence type="ECO:0000313" key="3">
    <source>
        <dbReference type="Proteomes" id="UP000313359"/>
    </source>
</evidence>
<keyword evidence="3" id="KW-1185">Reference proteome</keyword>
<dbReference type="AlphaFoldDB" id="A0A5C2RTA0"/>
<feature type="compositionally biased region" description="Basic and acidic residues" evidence="1">
    <location>
        <begin position="241"/>
        <end position="252"/>
    </location>
</feature>
<name>A0A5C2RTA0_9APHY</name>
<evidence type="ECO:0000313" key="2">
    <source>
        <dbReference type="EMBL" id="RPD54938.1"/>
    </source>
</evidence>
<proteinExistence type="predicted"/>
<protein>
    <submittedName>
        <fullName evidence="2">Uncharacterized protein</fullName>
    </submittedName>
</protein>
<gene>
    <name evidence="2" type="ORF">L227DRAFT_336058</name>
</gene>
<sequence>MYMAMEGGSKEETIAGLLRPMGGSRLRQVLTRCFRVLLSSRARLWESCCAIPILSMLSNSGDAQLRRWTQKRHMSRRRWRSRSRHPRRGTAFCLARRSFHQCRLQLRELSPLPYVRPDCKILSIIAPGRTSQTALLARPEQSPHLNVQLRPSVAAASGRRAPMLRPLQMAFVDDVILVVCSQDNSLPIPFPLFVMSHIRAGNVPVSHFLFLLMPSTSAWTACFAASTILFNVQASTKLPQESRESRVGEARGSESYSATVFH</sequence>
<evidence type="ECO:0000256" key="1">
    <source>
        <dbReference type="SAM" id="MobiDB-lite"/>
    </source>
</evidence>
<dbReference type="Proteomes" id="UP000313359">
    <property type="component" value="Unassembled WGS sequence"/>
</dbReference>
<organism evidence="2 3">
    <name type="scientific">Lentinus tigrinus ALCF2SS1-6</name>
    <dbReference type="NCBI Taxonomy" id="1328759"/>
    <lineage>
        <taxon>Eukaryota</taxon>
        <taxon>Fungi</taxon>
        <taxon>Dikarya</taxon>
        <taxon>Basidiomycota</taxon>
        <taxon>Agaricomycotina</taxon>
        <taxon>Agaricomycetes</taxon>
        <taxon>Polyporales</taxon>
        <taxon>Polyporaceae</taxon>
        <taxon>Lentinus</taxon>
    </lineage>
</organism>